<evidence type="ECO:0000256" key="3">
    <source>
        <dbReference type="ARBA" id="ARBA00022833"/>
    </source>
</evidence>
<keyword evidence="2 4" id="KW-0863">Zinc-finger</keyword>
<dbReference type="InterPro" id="IPR017907">
    <property type="entry name" value="Znf_RING_CS"/>
</dbReference>
<evidence type="ECO:0000256" key="2">
    <source>
        <dbReference type="ARBA" id="ARBA00022771"/>
    </source>
</evidence>
<dbReference type="SUPFAM" id="SSF57850">
    <property type="entry name" value="RING/U-box"/>
    <property type="match status" value="1"/>
</dbReference>
<evidence type="ECO:0000256" key="4">
    <source>
        <dbReference type="PROSITE-ProRule" id="PRU00175"/>
    </source>
</evidence>
<dbReference type="GO" id="GO:0008270">
    <property type="term" value="F:zinc ion binding"/>
    <property type="evidence" value="ECO:0007669"/>
    <property type="project" value="UniProtKB-KW"/>
</dbReference>
<evidence type="ECO:0000313" key="6">
    <source>
        <dbReference type="Ensembl" id="ENSPTXP00000020139.1"/>
    </source>
</evidence>
<dbReference type="PROSITE" id="PS50089">
    <property type="entry name" value="ZF_RING_2"/>
    <property type="match status" value="1"/>
</dbReference>
<evidence type="ECO:0000256" key="1">
    <source>
        <dbReference type="ARBA" id="ARBA00022723"/>
    </source>
</evidence>
<keyword evidence="7" id="KW-1185">Reference proteome</keyword>
<proteinExistence type="predicted"/>
<dbReference type="Proteomes" id="UP000472273">
    <property type="component" value="Unplaced"/>
</dbReference>
<keyword evidence="3" id="KW-0862">Zinc</keyword>
<dbReference type="InterPro" id="IPR013083">
    <property type="entry name" value="Znf_RING/FYVE/PHD"/>
</dbReference>
<dbReference type="GO" id="GO:0061630">
    <property type="term" value="F:ubiquitin protein ligase activity"/>
    <property type="evidence" value="ECO:0007669"/>
    <property type="project" value="TreeGrafter"/>
</dbReference>
<dbReference type="PANTHER" id="PTHR23327:SF50">
    <property type="entry name" value="LON PEPTIDASE N-TERMINAL DOMAIN AND RING FINGER PROTEIN 1"/>
    <property type="match status" value="1"/>
</dbReference>
<dbReference type="AlphaFoldDB" id="A0A670ZA94"/>
<dbReference type="PROSITE" id="PS00518">
    <property type="entry name" value="ZF_RING_1"/>
    <property type="match status" value="1"/>
</dbReference>
<keyword evidence="1" id="KW-0479">Metal-binding</keyword>
<protein>
    <recommendedName>
        <fullName evidence="5">RING-type domain-containing protein</fullName>
    </recommendedName>
</protein>
<accession>A0A670ZA94</accession>
<dbReference type="GeneTree" id="ENSGT00950000186047"/>
<organism evidence="6 7">
    <name type="scientific">Pseudonaja textilis</name>
    <name type="common">Eastern brown snake</name>
    <dbReference type="NCBI Taxonomy" id="8673"/>
    <lineage>
        <taxon>Eukaryota</taxon>
        <taxon>Metazoa</taxon>
        <taxon>Chordata</taxon>
        <taxon>Craniata</taxon>
        <taxon>Vertebrata</taxon>
        <taxon>Euteleostomi</taxon>
        <taxon>Lepidosauria</taxon>
        <taxon>Squamata</taxon>
        <taxon>Bifurcata</taxon>
        <taxon>Unidentata</taxon>
        <taxon>Episquamata</taxon>
        <taxon>Toxicofera</taxon>
        <taxon>Serpentes</taxon>
        <taxon>Colubroidea</taxon>
        <taxon>Elapidae</taxon>
        <taxon>Hydrophiinae</taxon>
        <taxon>Pseudonaja</taxon>
    </lineage>
</organism>
<feature type="domain" description="RING-type" evidence="5">
    <location>
        <begin position="39"/>
        <end position="74"/>
    </location>
</feature>
<evidence type="ECO:0000313" key="7">
    <source>
        <dbReference type="Proteomes" id="UP000472273"/>
    </source>
</evidence>
<reference evidence="6" key="2">
    <citation type="submission" date="2025-09" db="UniProtKB">
        <authorList>
            <consortium name="Ensembl"/>
        </authorList>
    </citation>
    <scope>IDENTIFICATION</scope>
</reference>
<reference evidence="6" key="1">
    <citation type="submission" date="2025-08" db="UniProtKB">
        <authorList>
            <consortium name="Ensembl"/>
        </authorList>
    </citation>
    <scope>IDENTIFICATION</scope>
</reference>
<dbReference type="PANTHER" id="PTHR23327">
    <property type="entry name" value="RING FINGER PROTEIN 127"/>
    <property type="match status" value="1"/>
</dbReference>
<dbReference type="InterPro" id="IPR001841">
    <property type="entry name" value="Znf_RING"/>
</dbReference>
<name>A0A670ZA94_PSETE</name>
<dbReference type="Gene3D" id="3.30.40.10">
    <property type="entry name" value="Zinc/RING finger domain, C3HC4 (zinc finger)"/>
    <property type="match status" value="1"/>
</dbReference>
<evidence type="ECO:0000259" key="5">
    <source>
        <dbReference type="PROSITE" id="PS50089"/>
    </source>
</evidence>
<sequence length="180" mass="20174">RKRRVCFLLHCLERERERERESSSFPSEIEEFLQGLVLCPSCRMILRDPVTVSCGHSFCKRCLGETSPPECCLCGEKLGLLGSRKLSSNVLLGNLLEKGLDTAAKVAQLKRDLRELVSHGDFQEALRTLQKGIGLGKVCVLSREDAYFLWGGGRVSYVTLLTSLEGHGTIFNCSWRARIK</sequence>
<dbReference type="Ensembl" id="ENSPTXT00000020754.1">
    <property type="protein sequence ID" value="ENSPTXP00000020139.1"/>
    <property type="gene ID" value="ENSPTXG00000013944.1"/>
</dbReference>